<gene>
    <name evidence="2" type="ORF">TPA0910_59730</name>
</gene>
<dbReference type="Proteomes" id="UP001054854">
    <property type="component" value="Unassembled WGS sequence"/>
</dbReference>
<dbReference type="RefSeq" id="WP_372498996.1">
    <property type="nucleotide sequence ID" value="NZ_BNEK01000005.1"/>
</dbReference>
<feature type="domain" description="CdiI immunity protein" evidence="1">
    <location>
        <begin position="1"/>
        <end position="80"/>
    </location>
</feature>
<accession>A0ABQ3U7G1</accession>
<sequence length="96" mass="10714">MGGYFHQDFSHECSSHREAIDDYLQGMPDEDLHRALLEIPELLAMAGSDKDLTRAVRALGMGVRPPNGVSLRQWLLDVAHIIRRHLGGRPVGDGDR</sequence>
<dbReference type="Pfam" id="PF18593">
    <property type="entry name" value="CdiI_2"/>
    <property type="match status" value="1"/>
</dbReference>
<evidence type="ECO:0000313" key="2">
    <source>
        <dbReference type="EMBL" id="GHJ31540.1"/>
    </source>
</evidence>
<dbReference type="InterPro" id="IPR041129">
    <property type="entry name" value="CdiI_2"/>
</dbReference>
<proteinExistence type="predicted"/>
<name>A0ABQ3U7G1_STRHY</name>
<evidence type="ECO:0000313" key="3">
    <source>
        <dbReference type="Proteomes" id="UP001054854"/>
    </source>
</evidence>
<evidence type="ECO:0000259" key="1">
    <source>
        <dbReference type="Pfam" id="PF18593"/>
    </source>
</evidence>
<reference evidence="2" key="1">
    <citation type="submission" date="2024-05" db="EMBL/GenBank/DDBJ databases">
        <title>Whole genome shotgun sequence of Streptomyces hygroscopicus NBRC 113678.</title>
        <authorList>
            <person name="Komaki H."/>
            <person name="Tamura T."/>
        </authorList>
    </citation>
    <scope>NUCLEOTIDE SEQUENCE</scope>
    <source>
        <strain evidence="2">N11-34</strain>
    </source>
</reference>
<dbReference type="EMBL" id="BNEK01000005">
    <property type="protein sequence ID" value="GHJ31540.1"/>
    <property type="molecule type" value="Genomic_DNA"/>
</dbReference>
<organism evidence="2 3">
    <name type="scientific">Streptomyces hygroscopicus</name>
    <dbReference type="NCBI Taxonomy" id="1912"/>
    <lineage>
        <taxon>Bacteria</taxon>
        <taxon>Bacillati</taxon>
        <taxon>Actinomycetota</taxon>
        <taxon>Actinomycetes</taxon>
        <taxon>Kitasatosporales</taxon>
        <taxon>Streptomycetaceae</taxon>
        <taxon>Streptomyces</taxon>
        <taxon>Streptomyces violaceusniger group</taxon>
    </lineage>
</organism>
<protein>
    <recommendedName>
        <fullName evidence="1">CdiI immunity protein domain-containing protein</fullName>
    </recommendedName>
</protein>
<comment type="caution">
    <text evidence="2">The sequence shown here is derived from an EMBL/GenBank/DDBJ whole genome shotgun (WGS) entry which is preliminary data.</text>
</comment>
<keyword evidence="3" id="KW-1185">Reference proteome</keyword>